<dbReference type="InParanoid" id="A0A286UC05"/>
<keyword evidence="11" id="KW-0995">Kinetochore</keyword>
<evidence type="ECO:0000256" key="8">
    <source>
        <dbReference type="ARBA" id="ARBA00022618"/>
    </source>
</evidence>
<evidence type="ECO:0000256" key="12">
    <source>
        <dbReference type="ARBA" id="ARBA00023212"/>
    </source>
</evidence>
<dbReference type="GO" id="GO:0051301">
    <property type="term" value="P:cell division"/>
    <property type="evidence" value="ECO:0007669"/>
    <property type="project" value="UniProtKB-KW"/>
</dbReference>
<feature type="compositionally biased region" description="Acidic residues" evidence="16">
    <location>
        <begin position="122"/>
        <end position="143"/>
    </location>
</feature>
<dbReference type="STRING" id="2282107.A0A286UC05"/>
<keyword evidence="6" id="KW-0158">Chromosome</keyword>
<keyword evidence="7" id="KW-0963">Cytoplasm</keyword>
<evidence type="ECO:0000256" key="9">
    <source>
        <dbReference type="ARBA" id="ARBA00022701"/>
    </source>
</evidence>
<comment type="caution">
    <text evidence="17">The sequence shown here is derived from an EMBL/GenBank/DDBJ whole genome shotgun (WGS) entry which is preliminary data.</text>
</comment>
<evidence type="ECO:0000256" key="6">
    <source>
        <dbReference type="ARBA" id="ARBA00022454"/>
    </source>
</evidence>
<keyword evidence="8" id="KW-0132">Cell division</keyword>
<dbReference type="GO" id="GO:0072686">
    <property type="term" value="C:mitotic spindle"/>
    <property type="evidence" value="ECO:0007669"/>
    <property type="project" value="InterPro"/>
</dbReference>
<evidence type="ECO:0000256" key="2">
    <source>
        <dbReference type="ARBA" id="ARBA00004186"/>
    </source>
</evidence>
<evidence type="ECO:0000256" key="15">
    <source>
        <dbReference type="ARBA" id="ARBA00023328"/>
    </source>
</evidence>
<evidence type="ECO:0000313" key="17">
    <source>
        <dbReference type="EMBL" id="PAV17087.1"/>
    </source>
</evidence>
<comment type="subcellular location">
    <subcellularLocation>
        <location evidence="3">Chromosome</location>
        <location evidence="3">Centromere</location>
        <location evidence="3">Kinetochore</location>
    </subcellularLocation>
    <subcellularLocation>
        <location evidence="2">Cytoplasm</location>
        <location evidence="2">Cytoskeleton</location>
        <location evidence="2">Spindle</location>
    </subcellularLocation>
    <subcellularLocation>
        <location evidence="1">Nucleus</location>
    </subcellularLocation>
</comment>
<feature type="compositionally biased region" description="Polar residues" evidence="16">
    <location>
        <begin position="228"/>
        <end position="242"/>
    </location>
</feature>
<feature type="region of interest" description="Disordered" evidence="16">
    <location>
        <begin position="554"/>
        <end position="622"/>
    </location>
</feature>
<feature type="region of interest" description="Disordered" evidence="16">
    <location>
        <begin position="1"/>
        <end position="25"/>
    </location>
</feature>
<feature type="compositionally biased region" description="Polar residues" evidence="16">
    <location>
        <begin position="466"/>
        <end position="481"/>
    </location>
</feature>
<dbReference type="EMBL" id="NBII01000007">
    <property type="protein sequence ID" value="PAV17087.1"/>
    <property type="molecule type" value="Genomic_DNA"/>
</dbReference>
<feature type="compositionally biased region" description="Polar residues" evidence="16">
    <location>
        <begin position="264"/>
        <end position="274"/>
    </location>
</feature>
<dbReference type="OrthoDB" id="5573898at2759"/>
<keyword evidence="14" id="KW-0131">Cell cycle</keyword>
<feature type="compositionally biased region" description="Low complexity" evidence="16">
    <location>
        <begin position="187"/>
        <end position="201"/>
    </location>
</feature>
<name>A0A286UC05_9AGAM</name>
<feature type="compositionally biased region" description="Basic residues" evidence="16">
    <location>
        <begin position="289"/>
        <end position="298"/>
    </location>
</feature>
<evidence type="ECO:0000313" key="18">
    <source>
        <dbReference type="Proteomes" id="UP000217199"/>
    </source>
</evidence>
<comment type="similarity">
    <text evidence="4">Belongs to the DASH complex ASK1 family.</text>
</comment>
<proteinExistence type="inferred from homology"/>
<accession>A0A286UC05</accession>
<dbReference type="GO" id="GO:0044732">
    <property type="term" value="C:mitotic spindle pole body"/>
    <property type="evidence" value="ECO:0007669"/>
    <property type="project" value="TreeGrafter"/>
</dbReference>
<dbReference type="AlphaFoldDB" id="A0A286UC05"/>
<dbReference type="GO" id="GO:0042729">
    <property type="term" value="C:DASH complex"/>
    <property type="evidence" value="ECO:0007669"/>
    <property type="project" value="InterPro"/>
</dbReference>
<dbReference type="Pfam" id="PF08655">
    <property type="entry name" value="DASH_Ask1"/>
    <property type="match status" value="1"/>
</dbReference>
<gene>
    <name evidence="17" type="ORF">PNOK_0715100</name>
</gene>
<feature type="region of interest" description="Disordered" evidence="16">
    <location>
        <begin position="110"/>
        <end position="351"/>
    </location>
</feature>
<dbReference type="PANTHER" id="PTHR28200:SF1">
    <property type="entry name" value="DASH COMPLEX SUBUNIT ASK1"/>
    <property type="match status" value="1"/>
</dbReference>
<dbReference type="InterPro" id="IPR013964">
    <property type="entry name" value="DASH_Ask1"/>
</dbReference>
<feature type="compositionally biased region" description="Acidic residues" evidence="16">
    <location>
        <begin position="590"/>
        <end position="599"/>
    </location>
</feature>
<evidence type="ECO:0000256" key="4">
    <source>
        <dbReference type="ARBA" id="ARBA00010731"/>
    </source>
</evidence>
<organism evidence="17 18">
    <name type="scientific">Pyrrhoderma noxium</name>
    <dbReference type="NCBI Taxonomy" id="2282107"/>
    <lineage>
        <taxon>Eukaryota</taxon>
        <taxon>Fungi</taxon>
        <taxon>Dikarya</taxon>
        <taxon>Basidiomycota</taxon>
        <taxon>Agaricomycotina</taxon>
        <taxon>Agaricomycetes</taxon>
        <taxon>Hymenochaetales</taxon>
        <taxon>Hymenochaetaceae</taxon>
        <taxon>Pyrrhoderma</taxon>
    </lineage>
</organism>
<keyword evidence="10" id="KW-0498">Mitosis</keyword>
<keyword evidence="9" id="KW-0493">Microtubule</keyword>
<dbReference type="GO" id="GO:0008608">
    <property type="term" value="P:attachment of spindle microtubules to kinetochore"/>
    <property type="evidence" value="ECO:0007669"/>
    <property type="project" value="InterPro"/>
</dbReference>
<sequence length="657" mass="72275">MATHEDELPAIEQPNERWEPNPDPRNIQVPGLDTTAPVQDQIEQIEQLITIRLQNIDANFARAHQILSTRILPAIKRYAVNTEPVREAAKFWVSFYEQAAQVRIPTTDEFSVDMAQRSSHTEEEEEEQVQEQEDGDIQMEDGNETIRDEREQQQSSQRSRIFDPNVTPSESSFAPDGAAVSSTPMVRSSSRGRTGSRESPSWSKTLQSPLERLDRGLESLVDEEDSLMDSSQQTAEPQSSIDSSDRPTPRPVFTAQEKGKGKNPPSTLLQNVLNKNLREGTGKHTSPLKIRKTPKKKNPYIEPDSQKDWDGIVDLTKPMTPRPAARKQQANDWSSDEEGIPAHMSPPASAFGKRVAKIGRTPKREAAARIGQDLVGIAQKGKLRERFNLETDSSIAESVTSPTLGHYTRQAMGIISESEGVETETSQSKEQNRTRSTVSPPAGIFGQVFRRDPSAEPSIGGMIRQMGQNQSSREVRPSQSYQEERTPVFRPPSNQLFDDSFDDDEPNPVFANLNALPDSGDVGHDDSDSFEDSFEGNPGVPSEAFIMASRNQLRDDSFDGTDSSDSLDDDVGEGAPIHPFANFGVQGNDSFDDSFDDSFGDNVGGGGGGEEPTVFGLQPAQRGGGLHLHGQFLVDDTEAIDMHLGPRSVPDTPTPGI</sequence>
<feature type="region of interest" description="Disordered" evidence="16">
    <location>
        <begin position="416"/>
        <end position="542"/>
    </location>
</feature>
<keyword evidence="18" id="KW-1185">Reference proteome</keyword>
<dbReference type="GO" id="GO:0005874">
    <property type="term" value="C:microtubule"/>
    <property type="evidence" value="ECO:0007669"/>
    <property type="project" value="UniProtKB-KW"/>
</dbReference>
<evidence type="ECO:0000256" key="1">
    <source>
        <dbReference type="ARBA" id="ARBA00004123"/>
    </source>
</evidence>
<evidence type="ECO:0000256" key="10">
    <source>
        <dbReference type="ARBA" id="ARBA00022776"/>
    </source>
</evidence>
<evidence type="ECO:0000256" key="14">
    <source>
        <dbReference type="ARBA" id="ARBA00023306"/>
    </source>
</evidence>
<dbReference type="PANTHER" id="PTHR28200">
    <property type="entry name" value="DASH COMPLEX SUBUNIT ASK1"/>
    <property type="match status" value="1"/>
</dbReference>
<evidence type="ECO:0000256" key="16">
    <source>
        <dbReference type="SAM" id="MobiDB-lite"/>
    </source>
</evidence>
<keyword evidence="12" id="KW-0206">Cytoskeleton</keyword>
<keyword evidence="15" id="KW-0137">Centromere</keyword>
<evidence type="ECO:0000256" key="7">
    <source>
        <dbReference type="ARBA" id="ARBA00022490"/>
    </source>
</evidence>
<keyword evidence="13" id="KW-0539">Nucleus</keyword>
<protein>
    <recommendedName>
        <fullName evidence="5">DASH complex subunit ASK1</fullName>
    </recommendedName>
</protein>
<reference evidence="17 18" key="1">
    <citation type="journal article" date="2017" name="Mol. Ecol.">
        <title>Comparative and population genomic landscape of Phellinus noxius: A hypervariable fungus causing root rot in trees.</title>
        <authorList>
            <person name="Chung C.L."/>
            <person name="Lee T.J."/>
            <person name="Akiba M."/>
            <person name="Lee H.H."/>
            <person name="Kuo T.H."/>
            <person name="Liu D."/>
            <person name="Ke H.M."/>
            <person name="Yokoi T."/>
            <person name="Roa M.B."/>
            <person name="Lu M.J."/>
            <person name="Chang Y.Y."/>
            <person name="Ann P.J."/>
            <person name="Tsai J.N."/>
            <person name="Chen C.Y."/>
            <person name="Tzean S.S."/>
            <person name="Ota Y."/>
            <person name="Hattori T."/>
            <person name="Sahashi N."/>
            <person name="Liou R.F."/>
            <person name="Kikuchi T."/>
            <person name="Tsai I.J."/>
        </authorList>
    </citation>
    <scope>NUCLEOTIDE SEQUENCE [LARGE SCALE GENOMIC DNA]</scope>
    <source>
        <strain evidence="17 18">FFPRI411160</strain>
    </source>
</reference>
<evidence type="ECO:0000256" key="5">
    <source>
        <dbReference type="ARBA" id="ARBA00014520"/>
    </source>
</evidence>
<evidence type="ECO:0000256" key="3">
    <source>
        <dbReference type="ARBA" id="ARBA00004629"/>
    </source>
</evidence>
<evidence type="ECO:0000256" key="13">
    <source>
        <dbReference type="ARBA" id="ARBA00023242"/>
    </source>
</evidence>
<evidence type="ECO:0000256" key="11">
    <source>
        <dbReference type="ARBA" id="ARBA00022838"/>
    </source>
</evidence>
<dbReference type="Proteomes" id="UP000217199">
    <property type="component" value="Unassembled WGS sequence"/>
</dbReference>
<feature type="compositionally biased region" description="Polar residues" evidence="16">
    <location>
        <begin position="423"/>
        <end position="439"/>
    </location>
</feature>